<comment type="caution">
    <text evidence="9">The sequence shown here is derived from an EMBL/GenBank/DDBJ whole genome shotgun (WGS) entry which is preliminary data.</text>
</comment>
<feature type="transmembrane region" description="Helical" evidence="8">
    <location>
        <begin position="45"/>
        <end position="65"/>
    </location>
</feature>
<comment type="cofactor">
    <cofactor evidence="7">
        <name>Mg(2+)</name>
        <dbReference type="ChEBI" id="CHEBI:18420"/>
    </cofactor>
</comment>
<keyword evidence="2" id="KW-1003">Cell membrane</keyword>
<gene>
    <name evidence="9" type="ORF">ENL70_07230</name>
</gene>
<dbReference type="PANTHER" id="PTHR22926:SF3">
    <property type="entry name" value="UNDECAPRENYL-PHOSPHATE ALPHA-N-ACETYLGLUCOSAMINYL 1-PHOSPHATE TRANSFERASE"/>
    <property type="match status" value="1"/>
</dbReference>
<feature type="binding site" evidence="7">
    <location>
        <position position="209"/>
    </location>
    <ligand>
        <name>Mg(2+)</name>
        <dbReference type="ChEBI" id="CHEBI:18420"/>
    </ligand>
</feature>
<keyword evidence="7" id="KW-0460">Magnesium</keyword>
<dbReference type="GO" id="GO:0046872">
    <property type="term" value="F:metal ion binding"/>
    <property type="evidence" value="ECO:0007669"/>
    <property type="project" value="UniProtKB-KW"/>
</dbReference>
<keyword evidence="6 8" id="KW-0472">Membrane</keyword>
<dbReference type="GO" id="GO:0005886">
    <property type="term" value="C:plasma membrane"/>
    <property type="evidence" value="ECO:0007669"/>
    <property type="project" value="UniProtKB-SubCell"/>
</dbReference>
<feature type="transmembrane region" description="Helical" evidence="8">
    <location>
        <begin position="234"/>
        <end position="255"/>
    </location>
</feature>
<dbReference type="AlphaFoldDB" id="A0A7C5KG28"/>
<organism evidence="9">
    <name type="scientific">Thermodesulfobium narugense</name>
    <dbReference type="NCBI Taxonomy" id="184064"/>
    <lineage>
        <taxon>Bacteria</taxon>
        <taxon>Pseudomonadati</taxon>
        <taxon>Thermodesulfobiota</taxon>
        <taxon>Thermodesulfobiia</taxon>
        <taxon>Thermodesulfobiales</taxon>
        <taxon>Thermodesulfobiaceae</taxon>
        <taxon>Thermodesulfobium</taxon>
    </lineage>
</organism>
<dbReference type="GO" id="GO:0009103">
    <property type="term" value="P:lipopolysaccharide biosynthetic process"/>
    <property type="evidence" value="ECO:0007669"/>
    <property type="project" value="TreeGrafter"/>
</dbReference>
<protein>
    <submittedName>
        <fullName evidence="9">Undecaprenyl/decaprenyl-phosphate alpha-N-acetylglucosaminyl 1-phosphate transferase</fullName>
    </submittedName>
</protein>
<feature type="transmembrane region" description="Helical" evidence="8">
    <location>
        <begin position="288"/>
        <end position="306"/>
    </location>
</feature>
<feature type="transmembrane region" description="Helical" evidence="8">
    <location>
        <begin position="180"/>
        <end position="198"/>
    </location>
</feature>
<proteinExistence type="predicted"/>
<evidence type="ECO:0000256" key="5">
    <source>
        <dbReference type="ARBA" id="ARBA00022989"/>
    </source>
</evidence>
<evidence type="ECO:0000256" key="1">
    <source>
        <dbReference type="ARBA" id="ARBA00004651"/>
    </source>
</evidence>
<dbReference type="Pfam" id="PF00953">
    <property type="entry name" value="Glycos_transf_4"/>
    <property type="match status" value="1"/>
</dbReference>
<evidence type="ECO:0000313" key="9">
    <source>
        <dbReference type="EMBL" id="HHI66322.1"/>
    </source>
</evidence>
<dbReference type="CDD" id="cd06853">
    <property type="entry name" value="GT_WecA_like"/>
    <property type="match status" value="1"/>
</dbReference>
<keyword evidence="4 8" id="KW-0812">Transmembrane</keyword>
<dbReference type="EMBL" id="DRUY01000244">
    <property type="protein sequence ID" value="HHI66322.1"/>
    <property type="molecule type" value="Genomic_DNA"/>
</dbReference>
<dbReference type="GO" id="GO:0071555">
    <property type="term" value="P:cell wall organization"/>
    <property type="evidence" value="ECO:0007669"/>
    <property type="project" value="TreeGrafter"/>
</dbReference>
<evidence type="ECO:0000256" key="6">
    <source>
        <dbReference type="ARBA" id="ARBA00023136"/>
    </source>
</evidence>
<comment type="subcellular location">
    <subcellularLocation>
        <location evidence="1">Cell membrane</location>
        <topology evidence="1">Multi-pass membrane protein</topology>
    </subcellularLocation>
</comment>
<feature type="transmembrane region" description="Helical" evidence="8">
    <location>
        <begin position="312"/>
        <end position="333"/>
    </location>
</feature>
<sequence length="339" mass="38281">MLSLICLFSFFFSLLNTKFVIFLSEKLKIYDRPDKRKIHSELTSRLGGVGFFIPFVITLILYSFLVKGFEIADFLICVLPIFFLGLYDDLFGINPIVKLAAQIFASYIAFNLGFHIDFIYFPFVGYLFFGGMSLFLTIFWLVGLSNALNLVDGMDGLASGVAILILLSMSIVSYVLDRDFVFLISLMLLFSMIGFFVFNINPARIFMGDSGSLTVGFIIGLLSISGFMKGLTLVTLFSIVIMLIIPVADTLWAIIRRSISGKSIFSPDKGHFHHMLLEKGWSVRKINFLFRGITVAGSLVFFFVFLPQEYFLFTASFLIFGYLFLFLLEYIVIGVRKGA</sequence>
<dbReference type="PANTHER" id="PTHR22926">
    <property type="entry name" value="PHOSPHO-N-ACETYLMURAMOYL-PENTAPEPTIDE-TRANSFERASE"/>
    <property type="match status" value="1"/>
</dbReference>
<dbReference type="GO" id="GO:0044038">
    <property type="term" value="P:cell wall macromolecule biosynthetic process"/>
    <property type="evidence" value="ECO:0007669"/>
    <property type="project" value="TreeGrafter"/>
</dbReference>
<keyword evidence="3 9" id="KW-0808">Transferase</keyword>
<reference evidence="9" key="1">
    <citation type="journal article" date="2020" name="mSystems">
        <title>Genome- and Community-Level Interaction Insights into Carbon Utilization and Element Cycling Functions of Hydrothermarchaeota in Hydrothermal Sediment.</title>
        <authorList>
            <person name="Zhou Z."/>
            <person name="Liu Y."/>
            <person name="Xu W."/>
            <person name="Pan J."/>
            <person name="Luo Z.H."/>
            <person name="Li M."/>
        </authorList>
    </citation>
    <scope>NUCLEOTIDE SEQUENCE [LARGE SCALE GENOMIC DNA]</scope>
    <source>
        <strain evidence="9">SpSt-1019</strain>
    </source>
</reference>
<feature type="transmembrane region" description="Helical" evidence="8">
    <location>
        <begin position="156"/>
        <end position="174"/>
    </location>
</feature>
<evidence type="ECO:0000256" key="4">
    <source>
        <dbReference type="ARBA" id="ARBA00022692"/>
    </source>
</evidence>
<feature type="transmembrane region" description="Helical" evidence="8">
    <location>
        <begin position="126"/>
        <end position="144"/>
    </location>
</feature>
<keyword evidence="5 8" id="KW-1133">Transmembrane helix</keyword>
<evidence type="ECO:0000256" key="2">
    <source>
        <dbReference type="ARBA" id="ARBA00022475"/>
    </source>
</evidence>
<feature type="transmembrane region" description="Helical" evidence="8">
    <location>
        <begin position="6"/>
        <end position="24"/>
    </location>
</feature>
<dbReference type="InterPro" id="IPR000715">
    <property type="entry name" value="Glycosyl_transferase_4"/>
</dbReference>
<evidence type="ECO:0000256" key="3">
    <source>
        <dbReference type="ARBA" id="ARBA00022679"/>
    </source>
</evidence>
<feature type="binding site" evidence="7">
    <location>
        <position position="149"/>
    </location>
    <ligand>
        <name>Mg(2+)</name>
        <dbReference type="ChEBI" id="CHEBI:18420"/>
    </ligand>
</feature>
<feature type="transmembrane region" description="Helical" evidence="8">
    <location>
        <begin position="71"/>
        <end position="87"/>
    </location>
</feature>
<feature type="transmembrane region" description="Helical" evidence="8">
    <location>
        <begin position="210"/>
        <end position="228"/>
    </location>
</feature>
<keyword evidence="7" id="KW-0479">Metal-binding</keyword>
<accession>A0A7C5KG28</accession>
<dbReference type="GO" id="GO:0016780">
    <property type="term" value="F:phosphotransferase activity, for other substituted phosphate groups"/>
    <property type="evidence" value="ECO:0007669"/>
    <property type="project" value="InterPro"/>
</dbReference>
<evidence type="ECO:0000256" key="7">
    <source>
        <dbReference type="PIRSR" id="PIRSR600715-1"/>
    </source>
</evidence>
<name>A0A7C5KG28_9BACT</name>
<evidence type="ECO:0000256" key="8">
    <source>
        <dbReference type="SAM" id="Phobius"/>
    </source>
</evidence>
<feature type="transmembrane region" description="Helical" evidence="8">
    <location>
        <begin position="99"/>
        <end position="120"/>
    </location>
</feature>